<evidence type="ECO:0000313" key="1">
    <source>
        <dbReference type="EMBL" id="ASB87140.1"/>
    </source>
</evidence>
<protein>
    <recommendedName>
        <fullName evidence="3">Glycosyl transferase family 2</fullName>
    </recommendedName>
</protein>
<dbReference type="RefSeq" id="WP_006639293.1">
    <property type="nucleotide sequence ID" value="NZ_CABJEH010000002.1"/>
</dbReference>
<gene>
    <name evidence="1" type="ORF">S101395_00585</name>
</gene>
<name>A0ABM6LCY3_9BACI</name>
<dbReference type="Proteomes" id="UP000196877">
    <property type="component" value="Chromosome"/>
</dbReference>
<sequence length="272" mass="31642">MNIKKTFTSLESLSKECFTFNETFILIVEHKQVNFEFFLNLKSSYNALLILGSGAIDPQKHSLPVFQRHSWADEIASSTIFYNDPTLYLGNINIGWGQGNENHFYLESISAIIEKMTEILNIKPENITFYGSSAGGFSSLFLSGLIKGSTALVNNPQTVVFNYYQTHVQKMLEVSYKKKGMEEFPQHLMYRLSIPDFYKKINYIPNIIYYQNLACEHDYERHFHPFINELFELTKQEPFIKKIECHFYYDKVQGHNPLGKEETLAILNGRMH</sequence>
<dbReference type="SUPFAM" id="SSF53474">
    <property type="entry name" value="alpha/beta-Hydrolases"/>
    <property type="match status" value="1"/>
</dbReference>
<proteinExistence type="predicted"/>
<evidence type="ECO:0008006" key="3">
    <source>
        <dbReference type="Google" id="ProtNLM"/>
    </source>
</evidence>
<dbReference type="InterPro" id="IPR029058">
    <property type="entry name" value="AB_hydrolase_fold"/>
</dbReference>
<accession>A0ABM6LCY3</accession>
<dbReference type="GeneID" id="92855380"/>
<dbReference type="EMBL" id="CP021920">
    <property type="protein sequence ID" value="ASB87140.1"/>
    <property type="molecule type" value="Genomic_DNA"/>
</dbReference>
<organism evidence="1 2">
    <name type="scientific">Bacillus sonorensis</name>
    <dbReference type="NCBI Taxonomy" id="119858"/>
    <lineage>
        <taxon>Bacteria</taxon>
        <taxon>Bacillati</taxon>
        <taxon>Bacillota</taxon>
        <taxon>Bacilli</taxon>
        <taxon>Bacillales</taxon>
        <taxon>Bacillaceae</taxon>
        <taxon>Bacillus</taxon>
    </lineage>
</organism>
<keyword evidence="2" id="KW-1185">Reference proteome</keyword>
<evidence type="ECO:0000313" key="2">
    <source>
        <dbReference type="Proteomes" id="UP000196877"/>
    </source>
</evidence>
<reference evidence="1 2" key="1">
    <citation type="submission" date="2017-06" db="EMBL/GenBank/DDBJ databases">
        <title>Genome sequence of Bacillus sonorensis strain SRCM101395.</title>
        <authorList>
            <person name="Cho S.H."/>
        </authorList>
    </citation>
    <scope>NUCLEOTIDE SEQUENCE [LARGE SCALE GENOMIC DNA]</scope>
    <source>
        <strain evidence="1 2">SRCM101395</strain>
    </source>
</reference>